<comment type="caution">
    <text evidence="1">The sequence shown here is derived from an EMBL/GenBank/DDBJ whole genome shotgun (WGS) entry which is preliminary data.</text>
</comment>
<dbReference type="PANTHER" id="PTHR26392">
    <property type="entry name" value="MITOGEN-ACTIVATED PROTEIN KINASE KINASE KINASE 7-RELATED"/>
    <property type="match status" value="1"/>
</dbReference>
<gene>
    <name evidence="1" type="ORF">MGAL_10B081808</name>
</gene>
<organism evidence="1 2">
    <name type="scientific">Mytilus galloprovincialis</name>
    <name type="common">Mediterranean mussel</name>
    <dbReference type="NCBI Taxonomy" id="29158"/>
    <lineage>
        <taxon>Eukaryota</taxon>
        <taxon>Metazoa</taxon>
        <taxon>Spiralia</taxon>
        <taxon>Lophotrochozoa</taxon>
        <taxon>Mollusca</taxon>
        <taxon>Bivalvia</taxon>
        <taxon>Autobranchia</taxon>
        <taxon>Pteriomorphia</taxon>
        <taxon>Mytilida</taxon>
        <taxon>Mytiloidea</taxon>
        <taxon>Mytilidae</taxon>
        <taxon>Mytilinae</taxon>
        <taxon>Mytilus</taxon>
    </lineage>
</organism>
<keyword evidence="2" id="KW-1185">Reference proteome</keyword>
<dbReference type="OrthoDB" id="415825at2759"/>
<reference evidence="1" key="1">
    <citation type="submission" date="2018-11" db="EMBL/GenBank/DDBJ databases">
        <authorList>
            <person name="Alioto T."/>
            <person name="Alioto T."/>
        </authorList>
    </citation>
    <scope>NUCLEOTIDE SEQUENCE</scope>
</reference>
<name>A0A8B6BWW3_MYTGA</name>
<sequence>MFDWKEEGLPKGESFNEIREEIYKRISVIVSIEIMTKMKRIEIESLSDFVKDLFEWQQMAVGKECGELDRVFKGETDINFAFDEDKIGTNLTDISTLIPEEEYILAAASPKWIPPGIIIGALCAIINSPVRLIKKIKNYWVNHKKVGKYNENRLEYANKKARKYLQKISFHDLFTQVQNGILRNINKTIDLYFRDVIPKKIEVGNLLIKNIENDIRPPFEIRQWCHRVETEMMPIYGRLILAYTDLFEEKLIPLSKVKTSLKESSNPRHLRQAELMFDGQWIPVHVSTITCAPDDTDKYAKLAEIHLLR</sequence>
<evidence type="ECO:0000313" key="2">
    <source>
        <dbReference type="Proteomes" id="UP000596742"/>
    </source>
</evidence>
<dbReference type="PANTHER" id="PTHR26392:SF92">
    <property type="entry name" value="PROTEIN KINASE DOMAIN-CONTAINING PROTEIN"/>
    <property type="match status" value="1"/>
</dbReference>
<evidence type="ECO:0000313" key="1">
    <source>
        <dbReference type="EMBL" id="VDH95963.1"/>
    </source>
</evidence>
<protein>
    <submittedName>
        <fullName evidence="1">Uncharacterized protein</fullName>
    </submittedName>
</protein>
<accession>A0A8B6BWW3</accession>
<dbReference type="Proteomes" id="UP000596742">
    <property type="component" value="Unassembled WGS sequence"/>
</dbReference>
<dbReference type="EMBL" id="UYJE01000738">
    <property type="protein sequence ID" value="VDH95963.1"/>
    <property type="molecule type" value="Genomic_DNA"/>
</dbReference>
<dbReference type="AlphaFoldDB" id="A0A8B6BWW3"/>
<proteinExistence type="predicted"/>